<dbReference type="Gene3D" id="3.40.50.10860">
    <property type="entry name" value="Leucine Dehydrogenase, chain A, domain 1"/>
    <property type="match status" value="1"/>
</dbReference>
<proteinExistence type="predicted"/>
<evidence type="ECO:0000313" key="1">
    <source>
        <dbReference type="EMBL" id="SFZ97637.1"/>
    </source>
</evidence>
<dbReference type="AlphaFoldDB" id="A0A1W1EC73"/>
<dbReference type="SUPFAM" id="SSF53223">
    <property type="entry name" value="Aminoacid dehydrogenase-like, N-terminal domain"/>
    <property type="match status" value="1"/>
</dbReference>
<name>A0A1W1EC73_9ZZZZ</name>
<reference evidence="1" key="1">
    <citation type="submission" date="2016-10" db="EMBL/GenBank/DDBJ databases">
        <authorList>
            <person name="de Groot N.N."/>
        </authorList>
    </citation>
    <scope>NUCLEOTIDE SEQUENCE</scope>
</reference>
<accession>A0A1W1EC73</accession>
<gene>
    <name evidence="1" type="ORF">MNB_SV-5-601</name>
</gene>
<organism evidence="1">
    <name type="scientific">hydrothermal vent metagenome</name>
    <dbReference type="NCBI Taxonomy" id="652676"/>
    <lineage>
        <taxon>unclassified sequences</taxon>
        <taxon>metagenomes</taxon>
        <taxon>ecological metagenomes</taxon>
    </lineage>
</organism>
<protein>
    <submittedName>
        <fullName evidence="1">Uncharacterized protein</fullName>
    </submittedName>
</protein>
<sequence>MRPEEIKPDTGLCTILGYNAQTGYIRKYFNKVLKLNGINATAIALNITDEHFDITMRSVGQSKVDKMMIEKEFQEKAIPYCGFLSDVAKRENRVDFVEIEDGVVKGYCLDDEAKKLFDKPEFLDDQILFVAKMMLIANRWFNAKIDVDDIVLLIGDK</sequence>
<dbReference type="EMBL" id="FPKX01000008">
    <property type="protein sequence ID" value="SFZ97637.1"/>
    <property type="molecule type" value="Genomic_DNA"/>
</dbReference>
<dbReference type="InterPro" id="IPR046346">
    <property type="entry name" value="Aminoacid_DH-like_N_sf"/>
</dbReference>